<dbReference type="SUPFAM" id="SSF52266">
    <property type="entry name" value="SGNH hydrolase"/>
    <property type="match status" value="1"/>
</dbReference>
<gene>
    <name evidence="11" type="ORF">CA267_000125</name>
    <name evidence="12" type="ORF">CA267_018910</name>
</gene>
<dbReference type="InterPro" id="IPR036514">
    <property type="entry name" value="SGNH_hydro_sf"/>
</dbReference>
<feature type="transmembrane region" description="Helical" evidence="8">
    <location>
        <begin position="97"/>
        <end position="117"/>
    </location>
</feature>
<evidence type="ECO:0000256" key="5">
    <source>
        <dbReference type="ARBA" id="ARBA00022989"/>
    </source>
</evidence>
<dbReference type="KEGG" id="apel:CA267_000125"/>
<feature type="transmembrane region" description="Helical" evidence="8">
    <location>
        <begin position="7"/>
        <end position="25"/>
    </location>
</feature>
<evidence type="ECO:0000256" key="3">
    <source>
        <dbReference type="ARBA" id="ARBA00022679"/>
    </source>
</evidence>
<dbReference type="InterPro" id="IPR050879">
    <property type="entry name" value="Acyltransferase_3"/>
</dbReference>
<dbReference type="PANTHER" id="PTHR23028:SF53">
    <property type="entry name" value="ACYL_TRANSF_3 DOMAIN-CONTAINING PROTEIN"/>
    <property type="match status" value="1"/>
</dbReference>
<evidence type="ECO:0000313" key="11">
    <source>
        <dbReference type="EMBL" id="QJR79316.1"/>
    </source>
</evidence>
<dbReference type="AlphaFoldDB" id="A0A6M4MHJ1"/>
<feature type="transmembrane region" description="Helical" evidence="8">
    <location>
        <begin position="72"/>
        <end position="91"/>
    </location>
</feature>
<feature type="domain" description="Acyltransferase 3" evidence="9">
    <location>
        <begin position="6"/>
        <end position="330"/>
    </location>
</feature>
<sequence length="656" mass="73330">MKYRSEIDGLRALAILPVVWMHAGLPGVSGGYLGVDVFFVISGFLITSIITTEIQQNSFSLLTFYERRARRILPALVAVIFATSAVIPVITVAPKTLLDYGASVVSVVVFASNFFFWQTSGYFGSASELSPMLHTWSLAVEEQYYIFFPLLAMLVLPQGKRLFIALLIVILLVSITLAQIMAVTAPIPNFYLLPSRAWELMAGALASFLITSNGVKNVKPLLANLLALAGMLMVMLSYLTFTPNTPHPSMLTAVPVAGVVLMLLFARQYNLAATILSVKAFTFIGLMSYSLYLWHQPVLALAKIYYGEHLSTSAKVGLIVLTFGVSALCWKYVESPFRNKQVYSRRRIFSLSAVSLSVVLLAGLLYQQNVSVRKLFQPHDMYRYELLQVAGESHSHQDMYEQACKFWSPEFSPAFIARFKECAKRFDQGIMILGGSHGMDLYNAVARNSENPFVVSVSRGSCRAHKYNGNPKDIPHCQYEDFKTFAQEYAENLSTVVYTQTPDRLFAHNDMFSSNSTEVLGEYIDQIVSYLDTLQKSYDLNVIMIGMLPPIKVPPFYWDYNVPLEQQAKSNVSANAVALVKTVDTLLRSKLAAKDITYVTKMDAFALNLPDDLIIDGNITYSDNRHLSTKGEEIFGKRLMTHLYKKGFADFKPVSQ</sequence>
<dbReference type="GO" id="GO:0005886">
    <property type="term" value="C:plasma membrane"/>
    <property type="evidence" value="ECO:0007669"/>
    <property type="project" value="UniProtKB-SubCell"/>
</dbReference>
<evidence type="ECO:0000256" key="7">
    <source>
        <dbReference type="ARBA" id="ARBA00023315"/>
    </source>
</evidence>
<dbReference type="RefSeq" id="WP_075609347.1">
    <property type="nucleotide sequence ID" value="NZ_CP052766.1"/>
</dbReference>
<keyword evidence="3 12" id="KW-0808">Transferase</keyword>
<evidence type="ECO:0000256" key="1">
    <source>
        <dbReference type="ARBA" id="ARBA00004651"/>
    </source>
</evidence>
<feature type="transmembrane region" description="Helical" evidence="8">
    <location>
        <begin position="222"/>
        <end position="241"/>
    </location>
</feature>
<dbReference type="Pfam" id="PF19040">
    <property type="entry name" value="SGNH"/>
    <property type="match status" value="1"/>
</dbReference>
<dbReference type="Pfam" id="PF01757">
    <property type="entry name" value="Acyl_transf_3"/>
    <property type="match status" value="1"/>
</dbReference>
<dbReference type="GO" id="GO:0016747">
    <property type="term" value="F:acyltransferase activity, transferring groups other than amino-acyl groups"/>
    <property type="evidence" value="ECO:0007669"/>
    <property type="project" value="InterPro"/>
</dbReference>
<feature type="transmembrane region" description="Helical" evidence="8">
    <location>
        <begin position="197"/>
        <end position="215"/>
    </location>
</feature>
<evidence type="ECO:0000259" key="10">
    <source>
        <dbReference type="Pfam" id="PF19040"/>
    </source>
</evidence>
<dbReference type="GO" id="GO:0016788">
    <property type="term" value="F:hydrolase activity, acting on ester bonds"/>
    <property type="evidence" value="ECO:0007669"/>
    <property type="project" value="UniProtKB-ARBA"/>
</dbReference>
<feature type="transmembrane region" description="Helical" evidence="8">
    <location>
        <begin position="162"/>
        <end position="185"/>
    </location>
</feature>
<reference evidence="13" key="1">
    <citation type="submission" date="2014-12" db="EMBL/GenBank/DDBJ databases">
        <title>Complete genome sequence of a multi-drug resistant Klebsiella pneumoniae.</title>
        <authorList>
            <person name="Hua X."/>
            <person name="Chen Q."/>
            <person name="Li X."/>
            <person name="Feng Y."/>
            <person name="Ruan Z."/>
            <person name="Yu Y."/>
        </authorList>
    </citation>
    <scope>NUCLEOTIDE SEQUENCE [LARGE SCALE GENOMIC DNA]</scope>
    <source>
        <strain evidence="13">5.12</strain>
    </source>
</reference>
<reference evidence="12 13" key="3">
    <citation type="submission" date="2020-04" db="EMBL/GenBank/DDBJ databases">
        <title>Complete genome sequence of Alteromonas pelagimontana 5.12T.</title>
        <authorList>
            <person name="Sinha R.K."/>
            <person name="Krishnan K.P."/>
            <person name="Kurian J.P."/>
        </authorList>
    </citation>
    <scope>NUCLEOTIDE SEQUENCE [LARGE SCALE GENOMIC DNA]</scope>
    <source>
        <strain evidence="12 13">5.12</strain>
    </source>
</reference>
<dbReference type="PANTHER" id="PTHR23028">
    <property type="entry name" value="ACETYLTRANSFERASE"/>
    <property type="match status" value="1"/>
</dbReference>
<feature type="transmembrane region" description="Helical" evidence="8">
    <location>
        <begin position="348"/>
        <end position="366"/>
    </location>
</feature>
<dbReference type="KEGG" id="apel:CA267_018910"/>
<keyword evidence="6 8" id="KW-0472">Membrane</keyword>
<dbReference type="InterPro" id="IPR043968">
    <property type="entry name" value="SGNH"/>
</dbReference>
<evidence type="ECO:0000256" key="4">
    <source>
        <dbReference type="ARBA" id="ARBA00022692"/>
    </source>
</evidence>
<organism evidence="12 13">
    <name type="scientific">Alteromonas pelagimontana</name>
    <dbReference type="NCBI Taxonomy" id="1858656"/>
    <lineage>
        <taxon>Bacteria</taxon>
        <taxon>Pseudomonadati</taxon>
        <taxon>Pseudomonadota</taxon>
        <taxon>Gammaproteobacteria</taxon>
        <taxon>Alteromonadales</taxon>
        <taxon>Alteromonadaceae</taxon>
        <taxon>Alteromonas/Salinimonas group</taxon>
        <taxon>Alteromonas</taxon>
    </lineage>
</organism>
<dbReference type="EMBL" id="CP052766">
    <property type="protein sequence ID" value="QJR79316.1"/>
    <property type="molecule type" value="Genomic_DNA"/>
</dbReference>
<keyword evidence="2" id="KW-1003">Cell membrane</keyword>
<evidence type="ECO:0000259" key="9">
    <source>
        <dbReference type="Pfam" id="PF01757"/>
    </source>
</evidence>
<evidence type="ECO:0000256" key="6">
    <source>
        <dbReference type="ARBA" id="ARBA00023136"/>
    </source>
</evidence>
<keyword evidence="13" id="KW-1185">Reference proteome</keyword>
<dbReference type="Proteomes" id="UP000219285">
    <property type="component" value="Chromosome"/>
</dbReference>
<evidence type="ECO:0000313" key="13">
    <source>
        <dbReference type="Proteomes" id="UP000219285"/>
    </source>
</evidence>
<dbReference type="Gene3D" id="3.40.50.1110">
    <property type="entry name" value="SGNH hydrolase"/>
    <property type="match status" value="1"/>
</dbReference>
<protein>
    <submittedName>
        <fullName evidence="12">Acyltransferase</fullName>
    </submittedName>
</protein>
<name>A0A6M4MHJ1_9ALTE</name>
<dbReference type="GO" id="GO:0009103">
    <property type="term" value="P:lipopolysaccharide biosynthetic process"/>
    <property type="evidence" value="ECO:0007669"/>
    <property type="project" value="TreeGrafter"/>
</dbReference>
<reference evidence="12" key="2">
    <citation type="submission" date="2014-12" db="EMBL/GenBank/DDBJ databases">
        <authorList>
            <person name="Hua X."/>
            <person name="Chen Q."/>
            <person name="Li X."/>
            <person name="Feng Y."/>
            <person name="Ruan Z."/>
            <person name="Yu Y."/>
        </authorList>
    </citation>
    <scope>NUCLEOTIDE SEQUENCE</scope>
    <source>
        <strain evidence="12">5.12</strain>
    </source>
</reference>
<feature type="transmembrane region" description="Helical" evidence="8">
    <location>
        <begin position="247"/>
        <end position="266"/>
    </location>
</feature>
<comment type="subcellular location">
    <subcellularLocation>
        <location evidence="1">Cell membrane</location>
        <topology evidence="1">Multi-pass membrane protein</topology>
    </subcellularLocation>
</comment>
<dbReference type="EMBL" id="CP052766">
    <property type="protein sequence ID" value="QJR82674.1"/>
    <property type="molecule type" value="Genomic_DNA"/>
</dbReference>
<feature type="domain" description="SGNH" evidence="10">
    <location>
        <begin position="425"/>
        <end position="638"/>
    </location>
</feature>
<evidence type="ECO:0000313" key="12">
    <source>
        <dbReference type="EMBL" id="QJR82674.1"/>
    </source>
</evidence>
<proteinExistence type="predicted"/>
<accession>A0A6M4MHJ1</accession>
<feature type="transmembrane region" description="Helical" evidence="8">
    <location>
        <begin position="273"/>
        <end position="294"/>
    </location>
</feature>
<evidence type="ECO:0000256" key="8">
    <source>
        <dbReference type="SAM" id="Phobius"/>
    </source>
</evidence>
<evidence type="ECO:0000256" key="2">
    <source>
        <dbReference type="ARBA" id="ARBA00022475"/>
    </source>
</evidence>
<keyword evidence="4 8" id="KW-0812">Transmembrane</keyword>
<keyword evidence="7 12" id="KW-0012">Acyltransferase</keyword>
<feature type="transmembrane region" description="Helical" evidence="8">
    <location>
        <begin position="314"/>
        <end position="333"/>
    </location>
</feature>
<keyword evidence="5 8" id="KW-1133">Transmembrane helix</keyword>
<dbReference type="InterPro" id="IPR002656">
    <property type="entry name" value="Acyl_transf_3_dom"/>
</dbReference>
<dbReference type="OrthoDB" id="9767863at2"/>